<evidence type="ECO:0000256" key="10">
    <source>
        <dbReference type="RuleBase" id="RU004387"/>
    </source>
</evidence>
<dbReference type="Gene3D" id="3.40.630.10">
    <property type="entry name" value="Zn peptidases"/>
    <property type="match status" value="1"/>
</dbReference>
<evidence type="ECO:0000313" key="12">
    <source>
        <dbReference type="Proteomes" id="UP000035199"/>
    </source>
</evidence>
<evidence type="ECO:0000256" key="7">
    <source>
        <dbReference type="ARBA" id="ARBA00022833"/>
    </source>
</evidence>
<evidence type="ECO:0000313" key="11">
    <source>
        <dbReference type="EMBL" id="AKK05932.1"/>
    </source>
</evidence>
<evidence type="ECO:0000256" key="1">
    <source>
        <dbReference type="ARBA" id="ARBA00001947"/>
    </source>
</evidence>
<proteinExistence type="inferred from homology"/>
<keyword evidence="5 9" id="KW-0479">Metal-binding</keyword>
<dbReference type="PANTHER" id="PTHR28570:SF3">
    <property type="entry name" value="ASPARTYL AMINOPEPTIDASE"/>
    <property type="match status" value="1"/>
</dbReference>
<keyword evidence="12" id="KW-1185">Reference proteome</keyword>
<dbReference type="EC" id="3.4.11.-" evidence="10"/>
<dbReference type="SUPFAM" id="SSF53187">
    <property type="entry name" value="Zn-dependent exopeptidases"/>
    <property type="match status" value="1"/>
</dbReference>
<dbReference type="OrthoDB" id="5288740at2"/>
<dbReference type="GO" id="GO:0006508">
    <property type="term" value="P:proteolysis"/>
    <property type="evidence" value="ECO:0007669"/>
    <property type="project" value="UniProtKB-KW"/>
</dbReference>
<dbReference type="CDD" id="cd05658">
    <property type="entry name" value="M18_DAP"/>
    <property type="match status" value="1"/>
</dbReference>
<accession>A0A0G3H475</accession>
<keyword evidence="7 9" id="KW-0862">Zinc</keyword>
<keyword evidence="4 9" id="KW-0645">Protease</keyword>
<dbReference type="PANTHER" id="PTHR28570">
    <property type="entry name" value="ASPARTYL AMINOPEPTIDASE"/>
    <property type="match status" value="1"/>
</dbReference>
<dbReference type="Gene3D" id="2.30.250.10">
    <property type="entry name" value="Aminopeptidase i, Domain 2"/>
    <property type="match status" value="1"/>
</dbReference>
<evidence type="ECO:0000256" key="5">
    <source>
        <dbReference type="ARBA" id="ARBA00022723"/>
    </source>
</evidence>
<dbReference type="Proteomes" id="UP000035199">
    <property type="component" value="Chromosome"/>
</dbReference>
<dbReference type="NCBIfam" id="NF002759">
    <property type="entry name" value="PRK02813.1"/>
    <property type="match status" value="1"/>
</dbReference>
<dbReference type="STRING" id="571915.CMUST_08035"/>
<evidence type="ECO:0000256" key="4">
    <source>
        <dbReference type="ARBA" id="ARBA00022670"/>
    </source>
</evidence>
<comment type="similarity">
    <text evidence="2 9">Belongs to the peptidase M18 family.</text>
</comment>
<dbReference type="AlphaFoldDB" id="A0A0G3H475"/>
<dbReference type="Pfam" id="PF02127">
    <property type="entry name" value="Peptidase_M18"/>
    <property type="match status" value="1"/>
</dbReference>
<evidence type="ECO:0000256" key="3">
    <source>
        <dbReference type="ARBA" id="ARBA00022438"/>
    </source>
</evidence>
<dbReference type="KEGG" id="cmv:CMUST_08035"/>
<reference evidence="11 12" key="1">
    <citation type="journal article" date="2015" name="Genome Announc.">
        <title>Complete Genome Sequence of the Type Strain Corynebacterium mustelae DSM 45274, Isolated from Various Tissues of a Male Ferret with Lethal Sepsis.</title>
        <authorList>
            <person name="Ruckert C."/>
            <person name="Eimer J."/>
            <person name="Winkler A."/>
            <person name="Tauch A."/>
        </authorList>
    </citation>
    <scope>NUCLEOTIDE SEQUENCE [LARGE SCALE GENOMIC DNA]</scope>
    <source>
        <strain evidence="11 12">DSM 45274</strain>
    </source>
</reference>
<keyword evidence="6 9" id="KW-0378">Hydrolase</keyword>
<evidence type="ECO:0000256" key="9">
    <source>
        <dbReference type="RuleBase" id="RU004386"/>
    </source>
</evidence>
<dbReference type="PATRIC" id="fig|571915.4.peg.1710"/>
<evidence type="ECO:0000256" key="6">
    <source>
        <dbReference type="ARBA" id="ARBA00022801"/>
    </source>
</evidence>
<name>A0A0G3H475_9CORY</name>
<keyword evidence="8 9" id="KW-0482">Metalloprotease</keyword>
<organism evidence="11 12">
    <name type="scientific">Corynebacterium mustelae</name>
    <dbReference type="NCBI Taxonomy" id="571915"/>
    <lineage>
        <taxon>Bacteria</taxon>
        <taxon>Bacillati</taxon>
        <taxon>Actinomycetota</taxon>
        <taxon>Actinomycetes</taxon>
        <taxon>Mycobacteriales</taxon>
        <taxon>Corynebacteriaceae</taxon>
        <taxon>Corynebacterium</taxon>
    </lineage>
</organism>
<dbReference type="GO" id="GO:0005737">
    <property type="term" value="C:cytoplasm"/>
    <property type="evidence" value="ECO:0007669"/>
    <property type="project" value="UniProtKB-ARBA"/>
</dbReference>
<keyword evidence="3 9" id="KW-0031">Aminopeptidase</keyword>
<dbReference type="GO" id="GO:0008270">
    <property type="term" value="F:zinc ion binding"/>
    <property type="evidence" value="ECO:0007669"/>
    <property type="project" value="InterPro"/>
</dbReference>
<dbReference type="RefSeq" id="WP_047262056.1">
    <property type="nucleotide sequence ID" value="NZ_CP011542.1"/>
</dbReference>
<comment type="cofactor">
    <cofactor evidence="1 10">
        <name>Zn(2+)</name>
        <dbReference type="ChEBI" id="CHEBI:29105"/>
    </cofactor>
</comment>
<dbReference type="InterPro" id="IPR001948">
    <property type="entry name" value="Peptidase_M18"/>
</dbReference>
<sequence length="421" mass="44786">MIWDFISYIAASPSSFHAADQGATLLRAAGFSPVVETEQWNAEPGGHYLIRDGALMAWFVPETAGPQSGFRIVGAHTDSPGFKLKFNGNSTAFGFNQANVEVYGGPIIPSWFDRELVLAGQVCLADGTTKLVATPPLLRIPHLAIHLDRSANESFSPDRQRHLMPIFGVDPTVNLMDIVAESAGVGHNQILSHDLITTDAQPGECFGIKSQLVAAGRLDNLSSVFAGITALIQAAQDIVIDGSGGDDVLVLACFDHEEVGSQSATGAGGPLLEDVLLRTATQLGANTDEHKQMLQRSFCVSADAAHSIHPNYSSQHDHENFPILGHGPVLKINANQRYASTAPTQQRWLSTCAAAGITSQVFVGNNSVPCGSTIGPITATRLGIPTVDVGIPLLSMHSARELCHTTDLEQFTSALTTFFVI</sequence>
<gene>
    <name evidence="11" type="primary">apeB</name>
    <name evidence="11" type="ORF">CMUST_08035</name>
</gene>
<evidence type="ECO:0000256" key="2">
    <source>
        <dbReference type="ARBA" id="ARBA00008290"/>
    </source>
</evidence>
<evidence type="ECO:0000256" key="8">
    <source>
        <dbReference type="ARBA" id="ARBA00023049"/>
    </source>
</evidence>
<dbReference type="SUPFAM" id="SSF101821">
    <property type="entry name" value="Aminopeptidase/glucanase lid domain"/>
    <property type="match status" value="1"/>
</dbReference>
<dbReference type="InterPro" id="IPR023358">
    <property type="entry name" value="Peptidase_M18_dom2"/>
</dbReference>
<dbReference type="PRINTS" id="PR00932">
    <property type="entry name" value="AMINO1PTASE"/>
</dbReference>
<protein>
    <recommendedName>
        <fullName evidence="10">M18 family aminopeptidase</fullName>
        <ecNumber evidence="10">3.4.11.-</ecNumber>
    </recommendedName>
</protein>
<dbReference type="GO" id="GO:0004177">
    <property type="term" value="F:aminopeptidase activity"/>
    <property type="evidence" value="ECO:0007669"/>
    <property type="project" value="UniProtKB-KW"/>
</dbReference>
<dbReference type="EMBL" id="CP011542">
    <property type="protein sequence ID" value="AKK05932.1"/>
    <property type="molecule type" value="Genomic_DNA"/>
</dbReference>
<dbReference type="GO" id="GO:0008237">
    <property type="term" value="F:metallopeptidase activity"/>
    <property type="evidence" value="ECO:0007669"/>
    <property type="project" value="UniProtKB-KW"/>
</dbReference>
<reference evidence="12" key="2">
    <citation type="submission" date="2015-05" db="EMBL/GenBank/DDBJ databases">
        <title>Complete genome sequence of Corynebacterium mustelae DSM 45274, isolated from various tissues of a male ferret with lethal sepsis.</title>
        <authorList>
            <person name="Ruckert C."/>
            <person name="Albersmeier A."/>
            <person name="Winkler A."/>
            <person name="Tauch A."/>
        </authorList>
    </citation>
    <scope>NUCLEOTIDE SEQUENCE [LARGE SCALE GENOMIC DNA]</scope>
    <source>
        <strain evidence="12">DSM 45274</strain>
    </source>
</reference>